<evidence type="ECO:0000256" key="2">
    <source>
        <dbReference type="SAM" id="SignalP"/>
    </source>
</evidence>
<dbReference type="OrthoDB" id="2390090at2759"/>
<protein>
    <submittedName>
        <fullName evidence="3">Uncharacterized protein</fullName>
    </submittedName>
</protein>
<evidence type="ECO:0000313" key="4">
    <source>
        <dbReference type="Proteomes" id="UP000078512"/>
    </source>
</evidence>
<keyword evidence="2" id="KW-0732">Signal</keyword>
<sequence length="737" mass="82157">MLAKTTLVALTTALALLTANLGPTPATALPIADNNNNNNRENDNNDHVSDIYSEFEYEPVPSFVPPTRTTTRPPGIPHFNLPIPAPPPSPSPYHYYGDYDYASYDGPGKPMTRATPTTSVWDGIATGWYYPTVRSGGGGGQAVPTWTTRATRPSDPPKETPMPDFVRTNTHWYGHGDGAVYSRTMSTGGNNPPPMYTRTPYRYNGGNNGGAQQRPFEVDQQNSTWSEGEIVPNNDNNDEYTSVKNEYDEFVHNPPVVTFAPRPPSTFPLPSDEIDMGKEVCRPSGKVKRYIGVDLRENSFAVGYVNSEGKIVLIPNERGEIYSPLTLCFLDGGRQALVGLAALHLELDQGLTTEQVEASVVDLSSLKESYETFPQDELLSLERDRAKGGDRLTWYKPGKYHEHLLAVLLKRAIDMAERHESFSSSGDKVHGIAMTIQHPSNDAEGASGMDGGYMDDRSIEMSHAENVMPTNMIDAYPETLSLAAAHIEFFESRVQRDPLGGEDAYLPQTVLFYNLRDTTEDMTLMQYQKGTFGLRPFHLKALGGYLDHNEGRIQDKFESYFIKSLVHHFNQILIRTREAEPLLEDNEMQHVDKAEFYQLVFLMENLSKWYSNTDEDKEITTEVKLGPHSMTLSLSMYKEIRFEFLKERLSKAVDRVLASSGLESKDMVDHLVVADVTSFKGQSTAAMEAVFGEEGEKKIVKAVDPKRAVAEGIVTVAGLLTKESPLQVPWYCPDHQP</sequence>
<dbReference type="Proteomes" id="UP000078512">
    <property type="component" value="Unassembled WGS sequence"/>
</dbReference>
<evidence type="ECO:0000313" key="3">
    <source>
        <dbReference type="EMBL" id="OAQ34013.1"/>
    </source>
</evidence>
<feature type="region of interest" description="Disordered" evidence="1">
    <location>
        <begin position="136"/>
        <end position="164"/>
    </location>
</feature>
<evidence type="ECO:0000256" key="1">
    <source>
        <dbReference type="SAM" id="MobiDB-lite"/>
    </source>
</evidence>
<feature type="signal peptide" evidence="2">
    <location>
        <begin position="1"/>
        <end position="28"/>
    </location>
</feature>
<dbReference type="Gene3D" id="3.90.640.10">
    <property type="entry name" value="Actin, Chain A, domain 4"/>
    <property type="match status" value="1"/>
</dbReference>
<dbReference type="AlphaFoldDB" id="A0A197KA03"/>
<dbReference type="EMBL" id="KV442019">
    <property type="protein sequence ID" value="OAQ34013.1"/>
    <property type="molecule type" value="Genomic_DNA"/>
</dbReference>
<dbReference type="Gene3D" id="3.30.420.40">
    <property type="match status" value="2"/>
</dbReference>
<name>A0A197KA03_9FUNG</name>
<reference evidence="3 4" key="1">
    <citation type="submission" date="2016-05" db="EMBL/GenBank/DDBJ databases">
        <title>Genome sequencing reveals origins of a unique bacterial endosymbiosis in the earliest lineages of terrestrial Fungi.</title>
        <authorList>
            <consortium name="DOE Joint Genome Institute"/>
            <person name="Uehling J."/>
            <person name="Gryganskyi A."/>
            <person name="Hameed K."/>
            <person name="Tschaplinski T."/>
            <person name="Misztal P."/>
            <person name="Wu S."/>
            <person name="Desiro A."/>
            <person name="Vande Pol N."/>
            <person name="Du Z.-Y."/>
            <person name="Zienkiewicz A."/>
            <person name="Zienkiewicz K."/>
            <person name="Morin E."/>
            <person name="Tisserant E."/>
            <person name="Splivallo R."/>
            <person name="Hainaut M."/>
            <person name="Henrissat B."/>
            <person name="Ohm R."/>
            <person name="Kuo A."/>
            <person name="Yan J."/>
            <person name="Lipzen A."/>
            <person name="Nolan M."/>
            <person name="Labutti K."/>
            <person name="Barry K."/>
            <person name="Goldstein A."/>
            <person name="Labbe J."/>
            <person name="Schadt C."/>
            <person name="Tuskan G."/>
            <person name="Grigoriev I."/>
            <person name="Martin F."/>
            <person name="Vilgalys R."/>
            <person name="Bonito G."/>
        </authorList>
    </citation>
    <scope>NUCLEOTIDE SEQUENCE [LARGE SCALE GENOMIC DNA]</scope>
    <source>
        <strain evidence="3 4">AG-77</strain>
    </source>
</reference>
<accession>A0A197KA03</accession>
<feature type="chain" id="PRO_5008276705" evidence="2">
    <location>
        <begin position="29"/>
        <end position="737"/>
    </location>
</feature>
<gene>
    <name evidence="3" type="ORF">K457DRAFT_134332</name>
</gene>
<keyword evidence="4" id="KW-1185">Reference proteome</keyword>
<proteinExistence type="predicted"/>
<organism evidence="3 4">
    <name type="scientific">Linnemannia elongata AG-77</name>
    <dbReference type="NCBI Taxonomy" id="1314771"/>
    <lineage>
        <taxon>Eukaryota</taxon>
        <taxon>Fungi</taxon>
        <taxon>Fungi incertae sedis</taxon>
        <taxon>Mucoromycota</taxon>
        <taxon>Mortierellomycotina</taxon>
        <taxon>Mortierellomycetes</taxon>
        <taxon>Mortierellales</taxon>
        <taxon>Mortierellaceae</taxon>
        <taxon>Linnemannia</taxon>
    </lineage>
</organism>